<feature type="region of interest" description="Disordered" evidence="4">
    <location>
        <begin position="246"/>
        <end position="266"/>
    </location>
</feature>
<dbReference type="EMBL" id="JAGRRH010000028">
    <property type="protein sequence ID" value="KAG7340158.1"/>
    <property type="molecule type" value="Genomic_DNA"/>
</dbReference>
<dbReference type="GO" id="GO:0008033">
    <property type="term" value="P:tRNA processing"/>
    <property type="evidence" value="ECO:0007669"/>
    <property type="project" value="UniProtKB-UniRule"/>
</dbReference>
<dbReference type="Proteomes" id="UP000693970">
    <property type="component" value="Unassembled WGS sequence"/>
</dbReference>
<dbReference type="InterPro" id="IPR002052">
    <property type="entry name" value="DNA_methylase_N6_adenine_CS"/>
</dbReference>
<dbReference type="InterPro" id="IPR016691">
    <property type="entry name" value="TRMT11"/>
</dbReference>
<dbReference type="OrthoDB" id="333024at2759"/>
<evidence type="ECO:0000256" key="2">
    <source>
        <dbReference type="ARBA" id="ARBA00022679"/>
    </source>
</evidence>
<dbReference type="PANTHER" id="PTHR13370:SF3">
    <property type="entry name" value="TRNA (GUANINE(10)-N2)-METHYLTRANSFERASE HOMOLOG"/>
    <property type="match status" value="1"/>
</dbReference>
<dbReference type="GO" id="GO:0160102">
    <property type="term" value="F:tRNA (guanine(10)-N2)-methyltransferase activity"/>
    <property type="evidence" value="ECO:0007669"/>
    <property type="project" value="InterPro"/>
</dbReference>
<proteinExistence type="inferred from homology"/>
<dbReference type="PANTHER" id="PTHR13370">
    <property type="entry name" value="RNA METHYLASE-RELATED"/>
    <property type="match status" value="1"/>
</dbReference>
<sequence length="606" mass="68710">MENTVTEASSDKTTPYLVLVEFAYKHLDFHLAELSSILEIHGIRLGSEQCQVVPLPLPKNYDEVKKRRNQQPDHQPCRSYVILSFPPKEASSWAGETAETNVQGGCHQFDPRIAVRPSDKLNASPYVNSIAEILYKSVLVKSVIELWGYSSESLEDCADRAHQWITTPVSHSFQQSTLRPILSDPLQSWKFTVHTLGTKFTREEQDRMRLTFHKTLDLIVGPVKMKQPSQEYVLIREIELDGKASPYSLSEDKEGRTKSEPAKEFHSNNEIRTQKHKCCTAPLAFYFGRFLGGPRQDSRGLESYTLKNRPYLGPTSMDAELSFVMTNLGLVKTRDIVYDPFVGTGSILLSCALRGAYCVGSDIDIRVLRGKGGDQQIWKNFEHYNLPRPEILRTDNALYNKHFRHHADAPPSAGSEKFSTPLYDAIITDPPYGIRAGARKTGSKREHVRPVLQENRHDHIAQTVVYPVSDVMSDLLNVAAKTLTLGGRLVYVIPSFRDFNPTVDLPRHECLELVHSCYQPFNGELGRSIVAMKKIAAYDEGKRQRYSEKIWIHGAASAEKCANLREKIIEAAKQKPGYEEKAAIRKEKRKANKQSKREKRSKNLQE</sequence>
<dbReference type="GO" id="GO:0005737">
    <property type="term" value="C:cytoplasm"/>
    <property type="evidence" value="ECO:0007669"/>
    <property type="project" value="UniProtKB-SubCell"/>
</dbReference>
<evidence type="ECO:0000256" key="4">
    <source>
        <dbReference type="SAM" id="MobiDB-lite"/>
    </source>
</evidence>
<evidence type="ECO:0000256" key="3">
    <source>
        <dbReference type="PROSITE-ProRule" id="PRU00959"/>
    </source>
</evidence>
<comment type="caution">
    <text evidence="7">The sequence shown here is derived from an EMBL/GenBank/DDBJ whole genome shotgun (WGS) entry which is preliminary data.</text>
</comment>
<comment type="similarity">
    <text evidence="3">Belongs to the class I-like SAM-binding methyltransferase superfamily. TRM11 methyltransferase family.</text>
</comment>
<reference evidence="7" key="1">
    <citation type="journal article" date="2021" name="Sci. Rep.">
        <title>Diploid genomic architecture of Nitzschia inconspicua, an elite biomass production diatom.</title>
        <authorList>
            <person name="Oliver A."/>
            <person name="Podell S."/>
            <person name="Pinowska A."/>
            <person name="Traller J.C."/>
            <person name="Smith S.R."/>
            <person name="McClure R."/>
            <person name="Beliaev A."/>
            <person name="Bohutskyi P."/>
            <person name="Hill E.A."/>
            <person name="Rabines A."/>
            <person name="Zheng H."/>
            <person name="Allen L.Z."/>
            <person name="Kuo A."/>
            <person name="Grigoriev I.V."/>
            <person name="Allen A.E."/>
            <person name="Hazlebeck D."/>
            <person name="Allen E.E."/>
        </authorList>
    </citation>
    <scope>NUCLEOTIDE SEQUENCE</scope>
    <source>
        <strain evidence="7">Hildebrandi</strain>
    </source>
</reference>
<feature type="domain" description="Ribosomal RNA large subunit methyltransferase K/L-like methyltransferase" evidence="5">
    <location>
        <begin position="308"/>
        <end position="359"/>
    </location>
</feature>
<dbReference type="PROSITE" id="PS51627">
    <property type="entry name" value="SAM_MT_TRM11"/>
    <property type="match status" value="1"/>
</dbReference>
<dbReference type="InterPro" id="IPR000241">
    <property type="entry name" value="RlmKL-like_Mtase"/>
</dbReference>
<gene>
    <name evidence="6" type="ORF">IV203_006562</name>
    <name evidence="7" type="ORF">IV203_037240</name>
</gene>
<accession>A0A9K3LLS7</accession>
<dbReference type="Pfam" id="PF01170">
    <property type="entry name" value="UPF0020"/>
    <property type="match status" value="1"/>
</dbReference>
<organism evidence="7 8">
    <name type="scientific">Nitzschia inconspicua</name>
    <dbReference type="NCBI Taxonomy" id="303405"/>
    <lineage>
        <taxon>Eukaryota</taxon>
        <taxon>Sar</taxon>
        <taxon>Stramenopiles</taxon>
        <taxon>Ochrophyta</taxon>
        <taxon>Bacillariophyta</taxon>
        <taxon>Bacillariophyceae</taxon>
        <taxon>Bacillariophycidae</taxon>
        <taxon>Bacillariales</taxon>
        <taxon>Bacillariaceae</taxon>
        <taxon>Nitzschia</taxon>
    </lineage>
</organism>
<feature type="compositionally biased region" description="Basic and acidic residues" evidence="4">
    <location>
        <begin position="250"/>
        <end position="266"/>
    </location>
</feature>
<keyword evidence="2 3" id="KW-0808">Transferase</keyword>
<dbReference type="EMBL" id="JAGRRH010000009">
    <property type="protein sequence ID" value="KAG7364038.1"/>
    <property type="molecule type" value="Genomic_DNA"/>
</dbReference>
<evidence type="ECO:0000313" key="7">
    <source>
        <dbReference type="EMBL" id="KAG7364038.1"/>
    </source>
</evidence>
<feature type="region of interest" description="Disordered" evidence="4">
    <location>
        <begin position="576"/>
        <end position="606"/>
    </location>
</feature>
<dbReference type="GO" id="GO:0032259">
    <property type="term" value="P:methylation"/>
    <property type="evidence" value="ECO:0007669"/>
    <property type="project" value="UniProtKB-UniRule"/>
</dbReference>
<keyword evidence="1 3" id="KW-0489">Methyltransferase</keyword>
<evidence type="ECO:0000259" key="5">
    <source>
        <dbReference type="Pfam" id="PF01170"/>
    </source>
</evidence>
<feature type="compositionally biased region" description="Basic and acidic residues" evidence="4">
    <location>
        <begin position="576"/>
        <end position="585"/>
    </location>
</feature>
<keyword evidence="3" id="KW-0949">S-adenosyl-L-methionine</keyword>
<reference evidence="7" key="2">
    <citation type="submission" date="2021-04" db="EMBL/GenBank/DDBJ databases">
        <authorList>
            <person name="Podell S."/>
        </authorList>
    </citation>
    <scope>NUCLEOTIDE SEQUENCE</scope>
    <source>
        <strain evidence="7">Hildebrandi</strain>
    </source>
</reference>
<keyword evidence="3" id="KW-0820">tRNA-binding</keyword>
<feature type="compositionally biased region" description="Basic residues" evidence="4">
    <location>
        <begin position="586"/>
        <end position="600"/>
    </location>
</feature>
<evidence type="ECO:0000313" key="6">
    <source>
        <dbReference type="EMBL" id="KAG7340158.1"/>
    </source>
</evidence>
<evidence type="ECO:0000313" key="8">
    <source>
        <dbReference type="Proteomes" id="UP000693970"/>
    </source>
</evidence>
<keyword evidence="8" id="KW-1185">Reference proteome</keyword>
<dbReference type="PROSITE" id="PS00092">
    <property type="entry name" value="N6_MTASE"/>
    <property type="match status" value="1"/>
</dbReference>
<protein>
    <submittedName>
        <fullName evidence="7">RNA methylase family UPF0020 protein</fullName>
    </submittedName>
</protein>
<keyword evidence="3" id="KW-0694">RNA-binding</keyword>
<evidence type="ECO:0000256" key="1">
    <source>
        <dbReference type="ARBA" id="ARBA00022603"/>
    </source>
</evidence>
<dbReference type="PIRSF" id="PIRSF017259">
    <property type="entry name" value="tRNA_mtfrase_TRM11"/>
    <property type="match status" value="1"/>
</dbReference>
<dbReference type="AlphaFoldDB" id="A0A9K3LLS7"/>
<keyword evidence="3" id="KW-0819">tRNA processing</keyword>
<dbReference type="GO" id="GO:0000049">
    <property type="term" value="F:tRNA binding"/>
    <property type="evidence" value="ECO:0007669"/>
    <property type="project" value="UniProtKB-UniRule"/>
</dbReference>
<name>A0A9K3LLS7_9STRA</name>